<keyword evidence="14 18" id="KW-0472">Membrane</keyword>
<evidence type="ECO:0000313" key="22">
    <source>
        <dbReference type="RefSeq" id="XP_065648472.1"/>
    </source>
</evidence>
<evidence type="ECO:0000256" key="3">
    <source>
        <dbReference type="ARBA" id="ARBA00022448"/>
    </source>
</evidence>
<dbReference type="Gene3D" id="1.20.1560.10">
    <property type="entry name" value="ABC transporter type 1, transmembrane domain"/>
    <property type="match status" value="1"/>
</dbReference>
<dbReference type="SUPFAM" id="SSF52540">
    <property type="entry name" value="P-loop containing nucleoside triphosphate hydrolases"/>
    <property type="match status" value="1"/>
</dbReference>
<keyword evidence="22" id="KW-0407">Ion channel</keyword>
<keyword evidence="13" id="KW-0496">Mitochondrion</keyword>
<dbReference type="Gene3D" id="3.40.50.300">
    <property type="entry name" value="P-loop containing nucleotide triphosphate hydrolases"/>
    <property type="match status" value="1"/>
</dbReference>
<evidence type="ECO:0000256" key="15">
    <source>
        <dbReference type="ARBA" id="ARBA00040439"/>
    </source>
</evidence>
<feature type="transmembrane region" description="Helical" evidence="18">
    <location>
        <begin position="166"/>
        <end position="186"/>
    </location>
</feature>
<feature type="domain" description="ABC transmembrane type-1" evidence="20">
    <location>
        <begin position="115"/>
        <end position="404"/>
    </location>
</feature>
<feature type="transmembrane region" description="Helical" evidence="18">
    <location>
        <begin position="240"/>
        <end position="258"/>
    </location>
</feature>
<keyword evidence="5 18" id="KW-0812">Transmembrane</keyword>
<dbReference type="InterPro" id="IPR017871">
    <property type="entry name" value="ABC_transporter-like_CS"/>
</dbReference>
<comment type="similarity">
    <text evidence="2">Belongs to the ABC transporter superfamily. ABCB family. Multidrug resistance exporter (TC 3.A.1.201) subfamily.</text>
</comment>
<keyword evidence="9" id="KW-0809">Transit peptide</keyword>
<dbReference type="CDD" id="cd18574">
    <property type="entry name" value="ABC_6TM_ABCB8_like"/>
    <property type="match status" value="1"/>
</dbReference>
<dbReference type="PANTHER" id="PTHR43394">
    <property type="entry name" value="ATP-DEPENDENT PERMEASE MDL1, MITOCHONDRIAL"/>
    <property type="match status" value="1"/>
</dbReference>
<feature type="transmembrane region" description="Helical" evidence="18">
    <location>
        <begin position="264"/>
        <end position="283"/>
    </location>
</feature>
<accession>A0ABM4BHK9</accession>
<comment type="subcellular location">
    <subcellularLocation>
        <location evidence="1">Mitochondrion inner membrane</location>
        <topology evidence="1">Multi-pass membrane protein</topology>
    </subcellularLocation>
</comment>
<evidence type="ECO:0000256" key="13">
    <source>
        <dbReference type="ARBA" id="ARBA00023128"/>
    </source>
</evidence>
<dbReference type="PANTHER" id="PTHR43394:SF17">
    <property type="entry name" value="MITOCHONDRIAL POTASSIUM CHANNEL ATP-BINDING SUBUNIT"/>
    <property type="match status" value="1"/>
</dbReference>
<dbReference type="GO" id="GO:0034220">
    <property type="term" value="P:monoatomic ion transmembrane transport"/>
    <property type="evidence" value="ECO:0007669"/>
    <property type="project" value="UniProtKB-KW"/>
</dbReference>
<evidence type="ECO:0000256" key="16">
    <source>
        <dbReference type="ARBA" id="ARBA00041416"/>
    </source>
</evidence>
<dbReference type="InterPro" id="IPR039421">
    <property type="entry name" value="Type_1_exporter"/>
</dbReference>
<dbReference type="InterPro" id="IPR036640">
    <property type="entry name" value="ABC1_TM_sf"/>
</dbReference>
<evidence type="ECO:0000256" key="4">
    <source>
        <dbReference type="ARBA" id="ARBA00022538"/>
    </source>
</evidence>
<dbReference type="InterPro" id="IPR003593">
    <property type="entry name" value="AAA+_ATPase"/>
</dbReference>
<dbReference type="Pfam" id="PF00664">
    <property type="entry name" value="ABC_membrane"/>
    <property type="match status" value="1"/>
</dbReference>
<evidence type="ECO:0000259" key="19">
    <source>
        <dbReference type="PROSITE" id="PS50893"/>
    </source>
</evidence>
<dbReference type="SUPFAM" id="SSF90123">
    <property type="entry name" value="ABC transporter transmembrane region"/>
    <property type="match status" value="1"/>
</dbReference>
<keyword evidence="8 22" id="KW-0067">ATP-binding</keyword>
<evidence type="ECO:0000313" key="21">
    <source>
        <dbReference type="Proteomes" id="UP001652625"/>
    </source>
</evidence>
<gene>
    <name evidence="22" type="primary">LOC100211428</name>
</gene>
<evidence type="ECO:0000256" key="7">
    <source>
        <dbReference type="ARBA" id="ARBA00022792"/>
    </source>
</evidence>
<proteinExistence type="inferred from homology"/>
<evidence type="ECO:0000256" key="17">
    <source>
        <dbReference type="ARBA" id="ARBA00042968"/>
    </source>
</evidence>
<evidence type="ECO:0000256" key="11">
    <source>
        <dbReference type="ARBA" id="ARBA00022989"/>
    </source>
</evidence>
<dbReference type="PROSITE" id="PS50929">
    <property type="entry name" value="ABC_TM1F"/>
    <property type="match status" value="1"/>
</dbReference>
<reference evidence="22" key="1">
    <citation type="submission" date="2025-08" db="UniProtKB">
        <authorList>
            <consortium name="RefSeq"/>
        </authorList>
    </citation>
    <scope>IDENTIFICATION</scope>
</reference>
<dbReference type="InterPro" id="IPR003439">
    <property type="entry name" value="ABC_transporter-like_ATP-bd"/>
</dbReference>
<dbReference type="PROSITE" id="PS50893">
    <property type="entry name" value="ABC_TRANSPORTER_2"/>
    <property type="match status" value="1"/>
</dbReference>
<dbReference type="InterPro" id="IPR027417">
    <property type="entry name" value="P-loop_NTPase"/>
</dbReference>
<evidence type="ECO:0000256" key="8">
    <source>
        <dbReference type="ARBA" id="ARBA00022840"/>
    </source>
</evidence>
<keyword evidence="3" id="KW-0813">Transport</keyword>
<protein>
    <recommendedName>
        <fullName evidence="15">Mitochondrial potassium channel ATP-binding subunit</fullName>
    </recommendedName>
    <alternativeName>
        <fullName evidence="17">ATP-binding cassette sub-family B member 8, mitochondrial</fullName>
    </alternativeName>
    <alternativeName>
        <fullName evidence="16">Mitochondrial sulfonylurea-receptor</fullName>
    </alternativeName>
</protein>
<keyword evidence="4" id="KW-0633">Potassium transport</keyword>
<evidence type="ECO:0000256" key="6">
    <source>
        <dbReference type="ARBA" id="ARBA00022741"/>
    </source>
</evidence>
<keyword evidence="12" id="KW-0406">Ion transport</keyword>
<evidence type="ECO:0000256" key="5">
    <source>
        <dbReference type="ARBA" id="ARBA00022692"/>
    </source>
</evidence>
<dbReference type="SMART" id="SM00382">
    <property type="entry name" value="AAA"/>
    <property type="match status" value="1"/>
</dbReference>
<evidence type="ECO:0000256" key="9">
    <source>
        <dbReference type="ARBA" id="ARBA00022946"/>
    </source>
</evidence>
<keyword evidence="7" id="KW-0999">Mitochondrion inner membrane</keyword>
<feature type="domain" description="ABC transporter" evidence="19">
    <location>
        <begin position="439"/>
        <end position="676"/>
    </location>
</feature>
<feature type="transmembrane region" description="Helical" evidence="18">
    <location>
        <begin position="110"/>
        <end position="128"/>
    </location>
</feature>
<dbReference type="InterPro" id="IPR011527">
    <property type="entry name" value="ABC1_TM_dom"/>
</dbReference>
<evidence type="ECO:0000256" key="12">
    <source>
        <dbReference type="ARBA" id="ARBA00023065"/>
    </source>
</evidence>
<evidence type="ECO:0000256" key="2">
    <source>
        <dbReference type="ARBA" id="ARBA00007577"/>
    </source>
</evidence>
<sequence>MNSVLVQRGSLTKIVSNFISKQGLQCNIFALRFNHSAGLKYFQTSKIRYGSLFFVYPALRGFLFKSANCEKLYVSHKKCRISPNLNSKLITSFTPTFRWKLLIELIKPDWILFMFSVFGAFAVALVNIQTPLLLGGLINSISEILKESPTSINIFNELYNPCKKLVINYILQSIFTATYLTLLSSFGERLASRMRICLFTKLMEQDMSFFDKHKTGEIMNRLTTDIQDFKSSFKQVVSQGLRSFTQILGCSITLYTISPKLTSLMVLLLPGIILIGTGMGSLLRQISNHAQEQVSRAMGVADEAIGNIRTVRSFAMEYKEIGWYSNEVRKSQQLNEMLGAGIGVFQGLSNLAINGIVLAVLYTGAILVNNQQLMPGDLMSYLIATQTVQKSLASMSVLFGQFVKGMSAGARVFEYMELKPTLKLLGGKIIPADKIKGNISIEHIRFSYPNRPEHLVFEDLNLNIEAGKMVALVGSSGSGKSTLASLIEYFYDVESGCITIDGINIADLDPSWLRGELIGYINQEPTLFATTVMENIRYGSPQATDKQVIEAAKIANADGFIRSFPQAYDTIIGERGATVSGGQKQRIAIARALLKNPKILILDEATSALDSESERLVQNALDKLIQGRTVIVIAHRLSTIQNADLIAAMANGEIREIGTHKELIQKNGLYAELVRNQDASERL</sequence>
<dbReference type="Proteomes" id="UP001652625">
    <property type="component" value="Chromosome 03"/>
</dbReference>
<evidence type="ECO:0000259" key="20">
    <source>
        <dbReference type="PROSITE" id="PS50929"/>
    </source>
</evidence>
<keyword evidence="10" id="KW-0630">Potassium</keyword>
<evidence type="ECO:0000256" key="1">
    <source>
        <dbReference type="ARBA" id="ARBA00004448"/>
    </source>
</evidence>
<dbReference type="GO" id="GO:0005524">
    <property type="term" value="F:ATP binding"/>
    <property type="evidence" value="ECO:0007669"/>
    <property type="project" value="UniProtKB-KW"/>
</dbReference>
<keyword evidence="21" id="KW-1185">Reference proteome</keyword>
<dbReference type="CDD" id="cd03249">
    <property type="entry name" value="ABC_MTABC3_MDL1_MDL2"/>
    <property type="match status" value="1"/>
</dbReference>
<name>A0ABM4BHK9_HYDVU</name>
<keyword evidence="6" id="KW-0547">Nucleotide-binding</keyword>
<dbReference type="GeneID" id="100211428"/>
<feature type="transmembrane region" description="Helical" evidence="18">
    <location>
        <begin position="338"/>
        <end position="362"/>
    </location>
</feature>
<dbReference type="PROSITE" id="PS00211">
    <property type="entry name" value="ABC_TRANSPORTER_1"/>
    <property type="match status" value="1"/>
</dbReference>
<dbReference type="RefSeq" id="XP_065648472.1">
    <property type="nucleotide sequence ID" value="XM_065792400.1"/>
</dbReference>
<organism evidence="21 22">
    <name type="scientific">Hydra vulgaris</name>
    <name type="common">Hydra</name>
    <name type="synonym">Hydra attenuata</name>
    <dbReference type="NCBI Taxonomy" id="6087"/>
    <lineage>
        <taxon>Eukaryota</taxon>
        <taxon>Metazoa</taxon>
        <taxon>Cnidaria</taxon>
        <taxon>Hydrozoa</taxon>
        <taxon>Hydroidolina</taxon>
        <taxon>Anthoathecata</taxon>
        <taxon>Aplanulata</taxon>
        <taxon>Hydridae</taxon>
        <taxon>Hydra</taxon>
    </lineage>
</organism>
<evidence type="ECO:0000256" key="10">
    <source>
        <dbReference type="ARBA" id="ARBA00022958"/>
    </source>
</evidence>
<keyword evidence="11 18" id="KW-1133">Transmembrane helix</keyword>
<evidence type="ECO:0000256" key="14">
    <source>
        <dbReference type="ARBA" id="ARBA00023136"/>
    </source>
</evidence>
<evidence type="ECO:0000256" key="18">
    <source>
        <dbReference type="SAM" id="Phobius"/>
    </source>
</evidence>
<dbReference type="Pfam" id="PF00005">
    <property type="entry name" value="ABC_tran"/>
    <property type="match status" value="1"/>
</dbReference>